<dbReference type="EMBL" id="AP022610">
    <property type="protein sequence ID" value="BBZ28924.1"/>
    <property type="molecule type" value="Genomic_DNA"/>
</dbReference>
<sequence>MRIITPAVLTVIVEVALTITAPVLIGATAAEPATVHDVLRGAATIFAVSSCQVTGARGPRNGTSPSTAHPIHPAPLDTVYLHLTCNGG</sequence>
<dbReference type="AlphaFoldDB" id="A0A7I7XIC0"/>
<organism evidence="1 2">
    <name type="scientific">Mycolicibacterium madagascariense</name>
    <dbReference type="NCBI Taxonomy" id="212765"/>
    <lineage>
        <taxon>Bacteria</taxon>
        <taxon>Bacillati</taxon>
        <taxon>Actinomycetota</taxon>
        <taxon>Actinomycetes</taxon>
        <taxon>Mycobacteriales</taxon>
        <taxon>Mycobacteriaceae</taxon>
        <taxon>Mycolicibacterium</taxon>
    </lineage>
</organism>
<evidence type="ECO:0000313" key="1">
    <source>
        <dbReference type="EMBL" id="BBZ28924.1"/>
    </source>
</evidence>
<evidence type="ECO:0000313" key="2">
    <source>
        <dbReference type="Proteomes" id="UP000466517"/>
    </source>
</evidence>
<protein>
    <submittedName>
        <fullName evidence="1">Uncharacterized protein</fullName>
    </submittedName>
</protein>
<proteinExistence type="predicted"/>
<accession>A0A7I7XIC0</accession>
<reference evidence="1 2" key="1">
    <citation type="journal article" date="2019" name="Emerg. Microbes Infect.">
        <title>Comprehensive subspecies identification of 175 nontuberculous mycobacteria species based on 7547 genomic profiles.</title>
        <authorList>
            <person name="Matsumoto Y."/>
            <person name="Kinjo T."/>
            <person name="Motooka D."/>
            <person name="Nabeya D."/>
            <person name="Jung N."/>
            <person name="Uechi K."/>
            <person name="Horii T."/>
            <person name="Iida T."/>
            <person name="Fujita J."/>
            <person name="Nakamura S."/>
        </authorList>
    </citation>
    <scope>NUCLEOTIDE SEQUENCE [LARGE SCALE GENOMIC DNA]</scope>
    <source>
        <strain evidence="1 2">JCM 13574</strain>
    </source>
</reference>
<name>A0A7I7XIC0_9MYCO</name>
<keyword evidence="2" id="KW-1185">Reference proteome</keyword>
<gene>
    <name evidence="1" type="ORF">MMAD_32190</name>
</gene>
<dbReference type="Proteomes" id="UP000466517">
    <property type="component" value="Chromosome"/>
</dbReference>
<dbReference type="KEGG" id="mmag:MMAD_32190"/>